<dbReference type="InterPro" id="IPR038765">
    <property type="entry name" value="Papain-like_cys_pep_sf"/>
</dbReference>
<dbReference type="GO" id="GO:0005829">
    <property type="term" value="C:cytosol"/>
    <property type="evidence" value="ECO:0007669"/>
    <property type="project" value="TreeGrafter"/>
</dbReference>
<dbReference type="InterPro" id="IPR002931">
    <property type="entry name" value="Transglutaminase-like"/>
</dbReference>
<feature type="compositionally biased region" description="Polar residues" evidence="4">
    <location>
        <begin position="309"/>
        <end position="324"/>
    </location>
</feature>
<evidence type="ECO:0000313" key="6">
    <source>
        <dbReference type="EMBL" id="RDW77572.1"/>
    </source>
</evidence>
<comment type="similarity">
    <text evidence="1">Belongs to the transglutaminase-like superfamily. PNGase family.</text>
</comment>
<dbReference type="Pfam" id="PF03835">
    <property type="entry name" value="Rad4"/>
    <property type="match status" value="1"/>
</dbReference>
<comment type="caution">
    <text evidence="6">The sequence shown here is derived from an EMBL/GenBank/DDBJ whole genome shotgun (WGS) entry which is preliminary data.</text>
</comment>
<evidence type="ECO:0000256" key="3">
    <source>
        <dbReference type="ARBA" id="ARBA00022833"/>
    </source>
</evidence>
<dbReference type="Gene3D" id="2.20.25.10">
    <property type="match status" value="1"/>
</dbReference>
<dbReference type="GO" id="GO:0006516">
    <property type="term" value="P:glycoprotein catabolic process"/>
    <property type="evidence" value="ECO:0007669"/>
    <property type="project" value="TreeGrafter"/>
</dbReference>
<keyword evidence="2" id="KW-0479">Metal-binding</keyword>
<evidence type="ECO:0000259" key="5">
    <source>
        <dbReference type="SMART" id="SM00460"/>
    </source>
</evidence>
<accession>A0A3D8RTZ6</accession>
<dbReference type="GO" id="GO:0005634">
    <property type="term" value="C:nucleus"/>
    <property type="evidence" value="ECO:0007669"/>
    <property type="project" value="TreeGrafter"/>
</dbReference>
<feature type="region of interest" description="Disordered" evidence="4">
    <location>
        <begin position="281"/>
        <end position="324"/>
    </location>
</feature>
<dbReference type="SUPFAM" id="SSF54001">
    <property type="entry name" value="Cysteine proteinases"/>
    <property type="match status" value="1"/>
</dbReference>
<feature type="domain" description="Transglutaminase-like" evidence="5">
    <location>
        <begin position="464"/>
        <end position="519"/>
    </location>
</feature>
<gene>
    <name evidence="6" type="ORF">BP6252_05625</name>
</gene>
<name>A0A3D8RTZ6_9HELO</name>
<dbReference type="GO" id="GO:0000224">
    <property type="term" value="F:peptide-N4-(N-acetyl-beta-glucosaminyl)asparagine amidase activity"/>
    <property type="evidence" value="ECO:0007669"/>
    <property type="project" value="TreeGrafter"/>
</dbReference>
<dbReference type="STRING" id="1849047.A0A3D8RTZ6"/>
<proteinExistence type="inferred from homology"/>
<dbReference type="PANTHER" id="PTHR12143:SF19">
    <property type="entry name" value="PEPTIDE-N(4)-(N-ACETYL-BETA-GLUCOSAMINYL)ASPARAGINE AMIDASE"/>
    <property type="match status" value="1"/>
</dbReference>
<feature type="compositionally biased region" description="Low complexity" evidence="4">
    <location>
        <begin position="625"/>
        <end position="645"/>
    </location>
</feature>
<feature type="compositionally biased region" description="Low complexity" evidence="4">
    <location>
        <begin position="295"/>
        <end position="308"/>
    </location>
</feature>
<dbReference type="Gene3D" id="3.10.620.30">
    <property type="match status" value="1"/>
</dbReference>
<dbReference type="SMART" id="SM00460">
    <property type="entry name" value="TGc"/>
    <property type="match status" value="1"/>
</dbReference>
<dbReference type="InterPro" id="IPR018325">
    <property type="entry name" value="Rad4/PNGase_transGLS-fold"/>
</dbReference>
<protein>
    <recommendedName>
        <fullName evidence="5">Transglutaminase-like domain-containing protein</fullName>
    </recommendedName>
</protein>
<dbReference type="PANTHER" id="PTHR12143">
    <property type="entry name" value="PEPTIDE N-GLYCANASE PNGASE -RELATED"/>
    <property type="match status" value="1"/>
</dbReference>
<keyword evidence="7" id="KW-1185">Reference proteome</keyword>
<evidence type="ECO:0000256" key="1">
    <source>
        <dbReference type="ARBA" id="ARBA00009390"/>
    </source>
</evidence>
<dbReference type="OrthoDB" id="409136at2759"/>
<dbReference type="InterPro" id="IPR050883">
    <property type="entry name" value="PNGase"/>
</dbReference>
<dbReference type="EMBL" id="PDLM01000005">
    <property type="protein sequence ID" value="RDW77572.1"/>
    <property type="molecule type" value="Genomic_DNA"/>
</dbReference>
<evidence type="ECO:0000256" key="2">
    <source>
        <dbReference type="ARBA" id="ARBA00022723"/>
    </source>
</evidence>
<feature type="region of interest" description="Disordered" evidence="4">
    <location>
        <begin position="622"/>
        <end position="661"/>
    </location>
</feature>
<evidence type="ECO:0000313" key="7">
    <source>
        <dbReference type="Proteomes" id="UP000256645"/>
    </source>
</evidence>
<organism evidence="6 7">
    <name type="scientific">Coleophoma cylindrospora</name>
    <dbReference type="NCBI Taxonomy" id="1849047"/>
    <lineage>
        <taxon>Eukaryota</taxon>
        <taxon>Fungi</taxon>
        <taxon>Dikarya</taxon>
        <taxon>Ascomycota</taxon>
        <taxon>Pezizomycotina</taxon>
        <taxon>Leotiomycetes</taxon>
        <taxon>Helotiales</taxon>
        <taxon>Dermateaceae</taxon>
        <taxon>Coleophoma</taxon>
    </lineage>
</organism>
<reference evidence="6 7" key="1">
    <citation type="journal article" date="2018" name="IMA Fungus">
        <title>IMA Genome-F 9: Draft genome sequence of Annulohypoxylon stygium, Aspergillus mulundensis, Berkeleyomyces basicola (syn. Thielaviopsis basicola), Ceratocystis smalleyi, two Cercospora beticola strains, Coleophoma cylindrospora, Fusarium fracticaudum, Phialophora cf. hyalina, and Morchella septimelata.</title>
        <authorList>
            <person name="Wingfield B.D."/>
            <person name="Bills G.F."/>
            <person name="Dong Y."/>
            <person name="Huang W."/>
            <person name="Nel W.J."/>
            <person name="Swalarsk-Parry B.S."/>
            <person name="Vaghefi N."/>
            <person name="Wilken P.M."/>
            <person name="An Z."/>
            <person name="de Beer Z.W."/>
            <person name="De Vos L."/>
            <person name="Chen L."/>
            <person name="Duong T.A."/>
            <person name="Gao Y."/>
            <person name="Hammerbacher A."/>
            <person name="Kikkert J.R."/>
            <person name="Li Y."/>
            <person name="Li H."/>
            <person name="Li K."/>
            <person name="Li Q."/>
            <person name="Liu X."/>
            <person name="Ma X."/>
            <person name="Naidoo K."/>
            <person name="Pethybridge S.J."/>
            <person name="Sun J."/>
            <person name="Steenkamp E.T."/>
            <person name="van der Nest M.A."/>
            <person name="van Wyk S."/>
            <person name="Wingfield M.J."/>
            <person name="Xiong C."/>
            <person name="Yue Q."/>
            <person name="Zhang X."/>
        </authorList>
    </citation>
    <scope>NUCLEOTIDE SEQUENCE [LARGE SCALE GENOMIC DNA]</scope>
    <source>
        <strain evidence="6 7">BP6252</strain>
    </source>
</reference>
<sequence>MSASDPDHGAPLSPEAQDEINIATALHTNCLGLFNSLLKQPEIADLPVDEKARFTEQAARFSAWGKGFSNGKLEVIVKSSSVVGVTVLKFLVAMAGFLIKDLPTSTTSPIESDKELVATVQRVKFCVAEAKPLLSKEQTFQQLPRADGQLSANAGDLENDVSESIEFYLDLLMNLVPSMDRTYRELSAAPSEYPKDEKVMPVPPPEYSRYPSTNSEPLDRAGTDTEPSGSLLPSQTETLSRTLENVPGSIPGNAPAAKVDFKHLSRALSTRFQESWRTTRLKISADTKQPTRSASTFFSPTNTSPSNSQHNPPMTPTSPTDQNSQRVRSIMMNLSKMPLQFENPGLLDEALQSVPLDKIYADAEEENQFFLLQAESMADGRKAQWGYQDCVIRALQKWFKRTFFEWVNNPMCSKCGATTSPAGMAAPTVTEAAHGARRVEVYRCNDANCRGKERFPRYSDVWKILRTRRGRTGEWTSCFAMLCRAFGSRVRWIWNAEDYVWTEVYSEYQKRWVHVDVCEESWDNPRLYAEGWKKKMSYCIGFSIDGATDVTRRYVRNEAHALERNRCPENVLLHILDEIRTIRRQEMSTEERFQLEKEDGREQGELQGYVVASLVKSITDLKIESPTASTRSPPRSRSVSPTNTSWNMSGTYRGPKGKQGP</sequence>
<feature type="region of interest" description="Disordered" evidence="4">
    <location>
        <begin position="187"/>
        <end position="233"/>
    </location>
</feature>
<keyword evidence="3" id="KW-0862">Zinc</keyword>
<dbReference type="Proteomes" id="UP000256645">
    <property type="component" value="Unassembled WGS sequence"/>
</dbReference>
<dbReference type="AlphaFoldDB" id="A0A3D8RTZ6"/>
<dbReference type="GO" id="GO:0046872">
    <property type="term" value="F:metal ion binding"/>
    <property type="evidence" value="ECO:0007669"/>
    <property type="project" value="UniProtKB-KW"/>
</dbReference>
<evidence type="ECO:0000256" key="4">
    <source>
        <dbReference type="SAM" id="MobiDB-lite"/>
    </source>
</evidence>